<evidence type="ECO:0000256" key="5">
    <source>
        <dbReference type="ARBA" id="ARBA00022840"/>
    </source>
</evidence>
<feature type="transmembrane region" description="Helical" evidence="8">
    <location>
        <begin position="21"/>
        <end position="49"/>
    </location>
</feature>
<evidence type="ECO:0000256" key="4">
    <source>
        <dbReference type="ARBA" id="ARBA00022741"/>
    </source>
</evidence>
<dbReference type="InterPro" id="IPR027417">
    <property type="entry name" value="P-loop_NTPase"/>
</dbReference>
<dbReference type="Gene3D" id="3.40.50.300">
    <property type="entry name" value="P-loop containing nucleotide triphosphate hydrolases"/>
    <property type="match status" value="1"/>
</dbReference>
<dbReference type="InterPro" id="IPR039421">
    <property type="entry name" value="Type_1_exporter"/>
</dbReference>
<dbReference type="PROSITE" id="PS50929">
    <property type="entry name" value="ABC_TM1F"/>
    <property type="match status" value="1"/>
</dbReference>
<evidence type="ECO:0000259" key="9">
    <source>
        <dbReference type="PROSITE" id="PS50893"/>
    </source>
</evidence>
<keyword evidence="4" id="KW-0547">Nucleotide-binding</keyword>
<comment type="caution">
    <text evidence="11">The sequence shown here is derived from an EMBL/GenBank/DDBJ whole genome shotgun (WGS) entry which is preliminary data.</text>
</comment>
<name>A0A6M0SV93_CLOBO</name>
<dbReference type="PANTHER" id="PTHR43394:SF1">
    <property type="entry name" value="ATP-BINDING CASSETTE SUB-FAMILY B MEMBER 10, MITOCHONDRIAL"/>
    <property type="match status" value="1"/>
</dbReference>
<evidence type="ECO:0000256" key="1">
    <source>
        <dbReference type="ARBA" id="ARBA00004651"/>
    </source>
</evidence>
<dbReference type="SUPFAM" id="SSF52540">
    <property type="entry name" value="P-loop containing nucleoside triphosphate hydrolases"/>
    <property type="match status" value="1"/>
</dbReference>
<evidence type="ECO:0000313" key="11">
    <source>
        <dbReference type="EMBL" id="NFA44324.1"/>
    </source>
</evidence>
<accession>A0A6M0SV93</accession>
<dbReference type="Gene3D" id="1.20.1560.10">
    <property type="entry name" value="ABC transporter type 1, transmembrane domain"/>
    <property type="match status" value="1"/>
</dbReference>
<dbReference type="AlphaFoldDB" id="A0A6M0SV93"/>
<evidence type="ECO:0000256" key="8">
    <source>
        <dbReference type="SAM" id="Phobius"/>
    </source>
</evidence>
<feature type="transmembrane region" description="Helical" evidence="8">
    <location>
        <begin position="171"/>
        <end position="189"/>
    </location>
</feature>
<dbReference type="GO" id="GO:0005524">
    <property type="term" value="F:ATP binding"/>
    <property type="evidence" value="ECO:0007669"/>
    <property type="project" value="UniProtKB-KW"/>
</dbReference>
<gene>
    <name evidence="11" type="ORF">EXM65_17605</name>
</gene>
<dbReference type="InterPro" id="IPR036640">
    <property type="entry name" value="ABC1_TM_sf"/>
</dbReference>
<keyword evidence="7 8" id="KW-0472">Membrane</keyword>
<evidence type="ECO:0000313" key="12">
    <source>
        <dbReference type="Proteomes" id="UP000472355"/>
    </source>
</evidence>
<dbReference type="PROSITE" id="PS50893">
    <property type="entry name" value="ABC_TRANSPORTER_2"/>
    <property type="match status" value="1"/>
</dbReference>
<feature type="domain" description="ABC transmembrane type-1" evidence="10">
    <location>
        <begin position="24"/>
        <end position="296"/>
    </location>
</feature>
<dbReference type="InterPro" id="IPR003593">
    <property type="entry name" value="AAA+_ATPase"/>
</dbReference>
<dbReference type="InterPro" id="IPR017871">
    <property type="entry name" value="ABC_transporter-like_CS"/>
</dbReference>
<dbReference type="GO" id="GO:0015421">
    <property type="term" value="F:ABC-type oligopeptide transporter activity"/>
    <property type="evidence" value="ECO:0007669"/>
    <property type="project" value="TreeGrafter"/>
</dbReference>
<dbReference type="SMART" id="SM00382">
    <property type="entry name" value="AAA"/>
    <property type="match status" value="1"/>
</dbReference>
<feature type="domain" description="ABC transporter" evidence="9">
    <location>
        <begin position="347"/>
        <end position="582"/>
    </location>
</feature>
<dbReference type="InterPro" id="IPR011527">
    <property type="entry name" value="ABC1_TM_dom"/>
</dbReference>
<feature type="transmembrane region" description="Helical" evidence="8">
    <location>
        <begin position="69"/>
        <end position="96"/>
    </location>
</feature>
<proteinExistence type="predicted"/>
<feature type="transmembrane region" description="Helical" evidence="8">
    <location>
        <begin position="290"/>
        <end position="309"/>
    </location>
</feature>
<organism evidence="11 12">
    <name type="scientific">Clostridium botulinum</name>
    <dbReference type="NCBI Taxonomy" id="1491"/>
    <lineage>
        <taxon>Bacteria</taxon>
        <taxon>Bacillati</taxon>
        <taxon>Bacillota</taxon>
        <taxon>Clostridia</taxon>
        <taxon>Eubacteriales</taxon>
        <taxon>Clostridiaceae</taxon>
        <taxon>Clostridium</taxon>
    </lineage>
</organism>
<evidence type="ECO:0000256" key="6">
    <source>
        <dbReference type="ARBA" id="ARBA00022989"/>
    </source>
</evidence>
<evidence type="ECO:0000259" key="10">
    <source>
        <dbReference type="PROSITE" id="PS50929"/>
    </source>
</evidence>
<dbReference type="PANTHER" id="PTHR43394">
    <property type="entry name" value="ATP-DEPENDENT PERMEASE MDL1, MITOCHONDRIAL"/>
    <property type="match status" value="1"/>
</dbReference>
<dbReference type="GO" id="GO:0005886">
    <property type="term" value="C:plasma membrane"/>
    <property type="evidence" value="ECO:0007669"/>
    <property type="project" value="UniProtKB-SubCell"/>
</dbReference>
<dbReference type="InterPro" id="IPR003439">
    <property type="entry name" value="ABC_transporter-like_ATP-bd"/>
</dbReference>
<keyword evidence="2" id="KW-0813">Transport</keyword>
<evidence type="ECO:0000256" key="3">
    <source>
        <dbReference type="ARBA" id="ARBA00022692"/>
    </source>
</evidence>
<dbReference type="SUPFAM" id="SSF90123">
    <property type="entry name" value="ABC transporter transmembrane region"/>
    <property type="match status" value="1"/>
</dbReference>
<keyword evidence="5 11" id="KW-0067">ATP-binding</keyword>
<feature type="transmembrane region" description="Helical" evidence="8">
    <location>
        <begin position="255"/>
        <end position="278"/>
    </location>
</feature>
<feature type="transmembrane region" description="Helical" evidence="8">
    <location>
        <begin position="148"/>
        <end position="165"/>
    </location>
</feature>
<dbReference type="Proteomes" id="UP000472355">
    <property type="component" value="Unassembled WGS sequence"/>
</dbReference>
<dbReference type="EMBL" id="SGKU01000072">
    <property type="protein sequence ID" value="NFA44324.1"/>
    <property type="molecule type" value="Genomic_DNA"/>
</dbReference>
<dbReference type="GO" id="GO:0016887">
    <property type="term" value="F:ATP hydrolysis activity"/>
    <property type="evidence" value="ECO:0007669"/>
    <property type="project" value="InterPro"/>
</dbReference>
<reference evidence="11 12" key="1">
    <citation type="submission" date="2019-02" db="EMBL/GenBank/DDBJ databases">
        <title>Genome sequencing of Clostridium botulinum clinical isolates.</title>
        <authorList>
            <person name="Brunt J."/>
            <person name="Van Vliet A.H.M."/>
            <person name="Stringer S.C."/>
            <person name="Grant K.A."/>
            <person name="Carter A.C."/>
            <person name="Peck M.W."/>
        </authorList>
    </citation>
    <scope>NUCLEOTIDE SEQUENCE [LARGE SCALE GENOMIC DNA]</scope>
    <source>
        <strain evidence="11 12">H113700579</strain>
    </source>
</reference>
<evidence type="ECO:0000256" key="2">
    <source>
        <dbReference type="ARBA" id="ARBA00022448"/>
    </source>
</evidence>
<dbReference type="FunFam" id="3.40.50.300:FF:000287">
    <property type="entry name" value="Multidrug ABC transporter ATP-binding protein"/>
    <property type="match status" value="1"/>
</dbReference>
<dbReference type="Pfam" id="PF00664">
    <property type="entry name" value="ABC_membrane"/>
    <property type="match status" value="1"/>
</dbReference>
<dbReference type="PROSITE" id="PS00211">
    <property type="entry name" value="ABC_TRANSPORTER_1"/>
    <property type="match status" value="1"/>
</dbReference>
<keyword evidence="3 8" id="KW-0812">Transmembrane</keyword>
<comment type="subcellular location">
    <subcellularLocation>
        <location evidence="1">Cell membrane</location>
        <topology evidence="1">Multi-pass membrane protein</topology>
    </subcellularLocation>
</comment>
<keyword evidence="6 8" id="KW-1133">Transmembrane helix</keyword>
<sequence length="594" mass="67523">METINNLKPKELKDFLGKYKMMIVLSVMFSALSSICTLIPFICIYYVVYEIIKYLPDLNYVNYDVVIKYGWMAVFFAIIALIFYLISLMFSHIVAFNTIKNIKSSILKHIAKLPIGFYTNHTSGELRKIIDENSEQTETFIAHRMPDLVGVYVTPIAIIGMLLFFDWKLGLITLITIIIGFLVQMKMMTKESMEFMKIYQTSLEKMNNEAVEYVRGIAVVKVFGQTIYSFKSFYNAIMEYKKYVSSFSKSCQKPMTLFTTIINGVFIFLVPSGILFLLNSSNYKEFLLSFIFYIIFTPACAVMLMRIMYSSEYKMTADEAMRRLNKLFLEKPLEEANINKVPKSSNIAFEKVSFSYPNSKNLAIKNISFNIQAGKTVALVGPSGGGKTTLATLLLRFFEIDKGAIKIGAIDIRDIKVNELMKQIAFVFQDLKLFKGTILDNIKMGKPNASKKEVEKAIEAAMCNEIIEKLPNGVDTVIGSQGTYLSGGEIQRIALARAILKDAPIIVLDEATAFADPENENKIQKAFLELKKGKTVLMIAHRLTTIKNASEIIVIEDGEIVEKGTHYNLIKYNGIYTKMWNNYQKSIEWTVKKK</sequence>
<protein>
    <submittedName>
        <fullName evidence="11">ABC transporter ATP-binding protein</fullName>
    </submittedName>
</protein>
<evidence type="ECO:0000256" key="7">
    <source>
        <dbReference type="ARBA" id="ARBA00023136"/>
    </source>
</evidence>
<dbReference type="Pfam" id="PF00005">
    <property type="entry name" value="ABC_tran"/>
    <property type="match status" value="1"/>
</dbReference>